<name>Q7U6K6_PARMW</name>
<dbReference type="Proteomes" id="UP000001422">
    <property type="component" value="Chromosome"/>
</dbReference>
<keyword evidence="3" id="KW-1185">Reference proteome</keyword>
<accession>Q7U6K6</accession>
<keyword evidence="1" id="KW-0732">Signal</keyword>
<dbReference type="EMBL" id="BX569692">
    <property type="protein sequence ID" value="CAE07847.1"/>
    <property type="molecule type" value="Genomic_DNA"/>
</dbReference>
<evidence type="ECO:0000256" key="1">
    <source>
        <dbReference type="SAM" id="SignalP"/>
    </source>
</evidence>
<protein>
    <submittedName>
        <fullName evidence="2">Uncharacterized protein</fullName>
    </submittedName>
</protein>
<organism evidence="2 3">
    <name type="scientific">Parasynechococcus marenigrum (strain WH8102)</name>
    <dbReference type="NCBI Taxonomy" id="84588"/>
    <lineage>
        <taxon>Bacteria</taxon>
        <taxon>Bacillati</taxon>
        <taxon>Cyanobacteriota</taxon>
        <taxon>Cyanophyceae</taxon>
        <taxon>Synechococcales</taxon>
        <taxon>Prochlorococcaceae</taxon>
        <taxon>Parasynechococcus</taxon>
        <taxon>Parasynechococcus marenigrum</taxon>
    </lineage>
</organism>
<feature type="chain" id="PRO_5004292023" evidence="1">
    <location>
        <begin position="24"/>
        <end position="137"/>
    </location>
</feature>
<evidence type="ECO:0000313" key="2">
    <source>
        <dbReference type="EMBL" id="CAE07847.1"/>
    </source>
</evidence>
<evidence type="ECO:0000313" key="3">
    <source>
        <dbReference type="Proteomes" id="UP000001422"/>
    </source>
</evidence>
<sequence>MPLFHRLSVAVLGVLAVAPGALAQADWRPKPEPQTWQQLRVQYLPEPEWQFMDSIRNARVEAAEYIRTPRAVGDTMELEAGLLLKTTGRDGWTSKVVPMRALCSDGRLERRSSDGTWSSYPSRPDTAVKVRWMCSLR</sequence>
<feature type="signal peptide" evidence="1">
    <location>
        <begin position="1"/>
        <end position="23"/>
    </location>
</feature>
<dbReference type="HOGENOM" id="CLU_1785928_0_0_3"/>
<dbReference type="eggNOG" id="ENOG502ZSR4">
    <property type="taxonomic scope" value="Bacteria"/>
</dbReference>
<dbReference type="AlphaFoldDB" id="Q7U6K6"/>
<dbReference type="KEGG" id="syw:SYNW1332"/>
<dbReference type="STRING" id="84588.SYNW1332"/>
<proteinExistence type="predicted"/>
<gene>
    <name evidence="2" type="ordered locus">SYNW1332</name>
</gene>
<reference evidence="2 3" key="1">
    <citation type="journal article" date="2003" name="Nature">
        <title>The genome of a motile marine Synechococcus.</title>
        <authorList>
            <person name="Palenik B."/>
            <person name="Brahamsha B."/>
            <person name="Larimer F."/>
            <person name="Land M."/>
            <person name="Hauser L."/>
            <person name="Chain P."/>
            <person name="Lamerdin J."/>
            <person name="Regala W."/>
            <person name="Allen E.A."/>
            <person name="McCarren J."/>
            <person name="Paulsen I."/>
            <person name="Dufresne A."/>
            <person name="Partensky F."/>
            <person name="Webb E."/>
            <person name="Waterbury J."/>
        </authorList>
    </citation>
    <scope>NUCLEOTIDE SEQUENCE [LARGE SCALE GENOMIC DNA]</scope>
    <source>
        <strain evidence="2 3">WH8102</strain>
    </source>
</reference>